<dbReference type="SMART" id="SM00448">
    <property type="entry name" value="REC"/>
    <property type="match status" value="1"/>
</dbReference>
<name>A0A545TF23_9PROT</name>
<evidence type="ECO:0000259" key="3">
    <source>
        <dbReference type="PROSITE" id="PS50043"/>
    </source>
</evidence>
<dbReference type="Proteomes" id="UP000315252">
    <property type="component" value="Unassembled WGS sequence"/>
</dbReference>
<dbReference type="AlphaFoldDB" id="A0A545TF23"/>
<evidence type="ECO:0000313" key="5">
    <source>
        <dbReference type="EMBL" id="TQV75781.1"/>
    </source>
</evidence>
<keyword evidence="2" id="KW-0597">Phosphoprotein</keyword>
<dbReference type="InterPro" id="IPR051015">
    <property type="entry name" value="EvgA-like"/>
</dbReference>
<dbReference type="GO" id="GO:0003677">
    <property type="term" value="F:DNA binding"/>
    <property type="evidence" value="ECO:0007669"/>
    <property type="project" value="UniProtKB-KW"/>
</dbReference>
<dbReference type="PANTHER" id="PTHR45566:SF1">
    <property type="entry name" value="HTH-TYPE TRANSCRIPTIONAL REGULATOR YHJB-RELATED"/>
    <property type="match status" value="1"/>
</dbReference>
<organism evidence="5 6">
    <name type="scientific">Denitrobaculum tricleocarpae</name>
    <dbReference type="NCBI Taxonomy" id="2591009"/>
    <lineage>
        <taxon>Bacteria</taxon>
        <taxon>Pseudomonadati</taxon>
        <taxon>Pseudomonadota</taxon>
        <taxon>Alphaproteobacteria</taxon>
        <taxon>Rhodospirillales</taxon>
        <taxon>Rhodospirillaceae</taxon>
        <taxon>Denitrobaculum</taxon>
    </lineage>
</organism>
<dbReference type="Gene3D" id="1.10.10.10">
    <property type="entry name" value="Winged helix-like DNA-binding domain superfamily/Winged helix DNA-binding domain"/>
    <property type="match status" value="1"/>
</dbReference>
<dbReference type="OrthoDB" id="9807052at2"/>
<dbReference type="SUPFAM" id="SSF46894">
    <property type="entry name" value="C-terminal effector domain of the bipartite response regulators"/>
    <property type="match status" value="1"/>
</dbReference>
<comment type="caution">
    <text evidence="5">The sequence shown here is derived from an EMBL/GenBank/DDBJ whole genome shotgun (WGS) entry which is preliminary data.</text>
</comment>
<dbReference type="Pfam" id="PF00072">
    <property type="entry name" value="Response_reg"/>
    <property type="match status" value="1"/>
</dbReference>
<dbReference type="GO" id="GO:0000160">
    <property type="term" value="P:phosphorelay signal transduction system"/>
    <property type="evidence" value="ECO:0007669"/>
    <property type="project" value="InterPro"/>
</dbReference>
<evidence type="ECO:0000256" key="1">
    <source>
        <dbReference type="ARBA" id="ARBA00023125"/>
    </source>
</evidence>
<dbReference type="InterPro" id="IPR001789">
    <property type="entry name" value="Sig_transdc_resp-reg_receiver"/>
</dbReference>
<dbReference type="GO" id="GO:0006355">
    <property type="term" value="P:regulation of DNA-templated transcription"/>
    <property type="evidence" value="ECO:0007669"/>
    <property type="project" value="InterPro"/>
</dbReference>
<dbReference type="PROSITE" id="PS50110">
    <property type="entry name" value="RESPONSE_REGULATORY"/>
    <property type="match status" value="1"/>
</dbReference>
<keyword evidence="6" id="KW-1185">Reference proteome</keyword>
<dbReference type="InterPro" id="IPR011006">
    <property type="entry name" value="CheY-like_superfamily"/>
</dbReference>
<dbReference type="CDD" id="cd06170">
    <property type="entry name" value="LuxR_C_like"/>
    <property type="match status" value="1"/>
</dbReference>
<dbReference type="InterPro" id="IPR000792">
    <property type="entry name" value="Tscrpt_reg_LuxR_C"/>
</dbReference>
<dbReference type="SUPFAM" id="SSF52172">
    <property type="entry name" value="CheY-like"/>
    <property type="match status" value="1"/>
</dbReference>
<dbReference type="InterPro" id="IPR036388">
    <property type="entry name" value="WH-like_DNA-bd_sf"/>
</dbReference>
<reference evidence="5 6" key="1">
    <citation type="submission" date="2019-06" db="EMBL/GenBank/DDBJ databases">
        <title>Whole genome sequence for Rhodospirillaceae sp. R148.</title>
        <authorList>
            <person name="Wang G."/>
        </authorList>
    </citation>
    <scope>NUCLEOTIDE SEQUENCE [LARGE SCALE GENOMIC DNA]</scope>
    <source>
        <strain evidence="5 6">R148</strain>
    </source>
</reference>
<dbReference type="Gene3D" id="3.40.50.2300">
    <property type="match status" value="1"/>
</dbReference>
<dbReference type="PRINTS" id="PR00038">
    <property type="entry name" value="HTHLUXR"/>
</dbReference>
<keyword evidence="1" id="KW-0238">DNA-binding</keyword>
<dbReference type="Pfam" id="PF00196">
    <property type="entry name" value="GerE"/>
    <property type="match status" value="1"/>
</dbReference>
<dbReference type="EMBL" id="VHSH01000009">
    <property type="protein sequence ID" value="TQV75781.1"/>
    <property type="molecule type" value="Genomic_DNA"/>
</dbReference>
<dbReference type="SMART" id="SM00421">
    <property type="entry name" value="HTH_LUXR"/>
    <property type="match status" value="1"/>
</dbReference>
<dbReference type="RefSeq" id="WP_142898769.1">
    <property type="nucleotide sequence ID" value="NZ_ML660060.1"/>
</dbReference>
<feature type="domain" description="Response regulatory" evidence="4">
    <location>
        <begin position="12"/>
        <end position="128"/>
    </location>
</feature>
<gene>
    <name evidence="5" type="ORF">FKG95_22990</name>
</gene>
<dbReference type="PROSITE" id="PS50043">
    <property type="entry name" value="HTH_LUXR_2"/>
    <property type="match status" value="1"/>
</dbReference>
<evidence type="ECO:0000313" key="6">
    <source>
        <dbReference type="Proteomes" id="UP000315252"/>
    </source>
</evidence>
<dbReference type="PANTHER" id="PTHR45566">
    <property type="entry name" value="HTH-TYPE TRANSCRIPTIONAL REGULATOR YHJB-RELATED"/>
    <property type="match status" value="1"/>
</dbReference>
<feature type="domain" description="HTH luxR-type" evidence="3">
    <location>
        <begin position="143"/>
        <end position="210"/>
    </location>
</feature>
<accession>A0A545TF23</accession>
<feature type="modified residue" description="4-aspartylphosphate" evidence="2">
    <location>
        <position position="63"/>
    </location>
</feature>
<proteinExistence type="predicted"/>
<sequence length="226" mass="24601">METGKKSAAVIEVALADSNSIMLSALSEFFDRDPRFSLVATASSAEGFLEAVLRVPVAVGVIDWTLPMLGGEKLIEILRAQVSAPRIVVYSHGSGHEVPRRAMAAGAAGFCARSESPENLLDIAADVAKGQMVFPFLDVRELRQDPMYSLTERERTLLTALSQGCTNKQLAHDFGISINTVKFHLRNLFEKLSVTNRAQAIAFYYASIVGQSHQLPDLPPEGSPER</sequence>
<evidence type="ECO:0000259" key="4">
    <source>
        <dbReference type="PROSITE" id="PS50110"/>
    </source>
</evidence>
<evidence type="ECO:0000256" key="2">
    <source>
        <dbReference type="PROSITE-ProRule" id="PRU00169"/>
    </source>
</evidence>
<dbReference type="InterPro" id="IPR016032">
    <property type="entry name" value="Sig_transdc_resp-reg_C-effctor"/>
</dbReference>
<protein>
    <submittedName>
        <fullName evidence="5">Response regulator transcription factor</fullName>
    </submittedName>
</protein>